<reference evidence="2" key="1">
    <citation type="submission" date="2016-06" db="EMBL/GenBank/DDBJ databases">
        <authorList>
            <person name="Rodrigo-Torres L."/>
            <person name="Arahal R.D."/>
            <person name="Lucena T."/>
        </authorList>
    </citation>
    <scope>NUCLEOTIDE SEQUENCE [LARGE SCALE GENOMIC DNA]</scope>
    <source>
        <strain evidence="2">CECT8203</strain>
    </source>
</reference>
<keyword evidence="2" id="KW-1185">Reference proteome</keyword>
<accession>A0A240EHF6</accession>
<dbReference type="AlphaFoldDB" id="A0A240EHF6"/>
<dbReference type="EMBL" id="OANU01000018">
    <property type="protein sequence ID" value="SNX47976.1"/>
    <property type="molecule type" value="Genomic_DNA"/>
</dbReference>
<name>A0A240EHF6_9VIBR</name>
<proteinExistence type="predicted"/>
<evidence type="ECO:0000313" key="1">
    <source>
        <dbReference type="EMBL" id="SNX47976.1"/>
    </source>
</evidence>
<evidence type="ECO:0000313" key="2">
    <source>
        <dbReference type="Proteomes" id="UP000219336"/>
    </source>
</evidence>
<protein>
    <submittedName>
        <fullName evidence="1">Uncharacterized protein</fullName>
    </submittedName>
</protein>
<gene>
    <name evidence="1" type="ORF">VTH8203_01592</name>
</gene>
<dbReference type="OrthoDB" id="5824383at2"/>
<sequence length="179" mass="20560">MIELREALNRIGVNQIHLVGTHSEALDNLCERENLLYATAQENKPESSPTHLLLGLFTKLNVEALSSIESHAVQLSEMKSVFDQQLEEKHAKAFRLPVLEELQLVTHIWLYIQGYLGMDYSLANDHATQTSDAISGLLDQNADVLRTDFNQSYYLGFREFEANKPPSLGWKRWFEKWLN</sequence>
<organism evidence="1 2">
    <name type="scientific">Vibrio thalassae</name>
    <dbReference type="NCBI Taxonomy" id="1243014"/>
    <lineage>
        <taxon>Bacteria</taxon>
        <taxon>Pseudomonadati</taxon>
        <taxon>Pseudomonadota</taxon>
        <taxon>Gammaproteobacteria</taxon>
        <taxon>Vibrionales</taxon>
        <taxon>Vibrionaceae</taxon>
        <taxon>Vibrio</taxon>
    </lineage>
</organism>
<dbReference type="RefSeq" id="WP_096993186.1">
    <property type="nucleotide sequence ID" value="NZ_JBHSII010000011.1"/>
</dbReference>
<dbReference type="Proteomes" id="UP000219336">
    <property type="component" value="Unassembled WGS sequence"/>
</dbReference>